<dbReference type="Proteomes" id="UP000095280">
    <property type="component" value="Unplaced"/>
</dbReference>
<feature type="region of interest" description="Disordered" evidence="1">
    <location>
        <begin position="211"/>
        <end position="243"/>
    </location>
</feature>
<evidence type="ECO:0000313" key="3">
    <source>
        <dbReference type="WBParaSite" id="maker-uti_cns_0007399-snap-gene-0.4-mRNA-1"/>
    </source>
</evidence>
<feature type="compositionally biased region" description="Basic residues" evidence="1">
    <location>
        <begin position="64"/>
        <end position="73"/>
    </location>
</feature>
<evidence type="ECO:0000313" key="2">
    <source>
        <dbReference type="Proteomes" id="UP000095280"/>
    </source>
</evidence>
<dbReference type="AlphaFoldDB" id="A0A1I8HQ26"/>
<reference evidence="3" key="1">
    <citation type="submission" date="2016-11" db="UniProtKB">
        <authorList>
            <consortium name="WormBaseParasite"/>
        </authorList>
    </citation>
    <scope>IDENTIFICATION</scope>
</reference>
<feature type="compositionally biased region" description="Acidic residues" evidence="1">
    <location>
        <begin position="220"/>
        <end position="231"/>
    </location>
</feature>
<sequence length="260" mass="29885">IDKAYCSKYCVQPISVSLQLIEIRRDPRGQARRARAMLLRGGSMSGAARRRKQQQQQFQERRQQQSRRGHRHSNAASFFALSMARALDENRQLKIKLDFSIAELEKAEARVAALRTGSHHKSSQSSVEIRHRWLQFASSLPPFEYIDASERETTMEEEQVWIPRTDSPATARRQRRRLRLVLSVDDGPSTSEVDSFEQHIADVQERLLAAEPRLASPDPETTELDCEDTSEINEHQDPSTSDILKAQDKLLPIYNDTTRY</sequence>
<organism evidence="2 3">
    <name type="scientific">Macrostomum lignano</name>
    <dbReference type="NCBI Taxonomy" id="282301"/>
    <lineage>
        <taxon>Eukaryota</taxon>
        <taxon>Metazoa</taxon>
        <taxon>Spiralia</taxon>
        <taxon>Lophotrochozoa</taxon>
        <taxon>Platyhelminthes</taxon>
        <taxon>Rhabditophora</taxon>
        <taxon>Macrostomorpha</taxon>
        <taxon>Macrostomida</taxon>
        <taxon>Macrostomidae</taxon>
        <taxon>Macrostomum</taxon>
    </lineage>
</organism>
<dbReference type="WBParaSite" id="maker-uti_cns_0007399-snap-gene-0.4-mRNA-1">
    <property type="protein sequence ID" value="maker-uti_cns_0007399-snap-gene-0.4-mRNA-1"/>
    <property type="gene ID" value="maker-uti_cns_0007399-snap-gene-0.4"/>
</dbReference>
<protein>
    <submittedName>
        <fullName evidence="3">RNA polymerase II subunit B1 CTD phosphatase RPAP2 homolog</fullName>
    </submittedName>
</protein>
<proteinExistence type="predicted"/>
<accession>A0A1I8HQ26</accession>
<feature type="region of interest" description="Disordered" evidence="1">
    <location>
        <begin position="39"/>
        <end position="73"/>
    </location>
</feature>
<keyword evidence="2" id="KW-1185">Reference proteome</keyword>
<name>A0A1I8HQ26_9PLAT</name>
<evidence type="ECO:0000256" key="1">
    <source>
        <dbReference type="SAM" id="MobiDB-lite"/>
    </source>
</evidence>